<feature type="compositionally biased region" description="Polar residues" evidence="2">
    <location>
        <begin position="152"/>
        <end position="161"/>
    </location>
</feature>
<feature type="compositionally biased region" description="Basic and acidic residues" evidence="2">
    <location>
        <begin position="132"/>
        <end position="151"/>
    </location>
</feature>
<feature type="compositionally biased region" description="Acidic residues" evidence="2">
    <location>
        <begin position="598"/>
        <end position="617"/>
    </location>
</feature>
<evidence type="ECO:0000313" key="4">
    <source>
        <dbReference type="Proteomes" id="UP001632038"/>
    </source>
</evidence>
<evidence type="ECO:0000313" key="3">
    <source>
        <dbReference type="EMBL" id="KAL3621854.1"/>
    </source>
</evidence>
<feature type="compositionally biased region" description="Acidic residues" evidence="2">
    <location>
        <begin position="562"/>
        <end position="580"/>
    </location>
</feature>
<organism evidence="3 4">
    <name type="scientific">Castilleja foliolosa</name>
    <dbReference type="NCBI Taxonomy" id="1961234"/>
    <lineage>
        <taxon>Eukaryota</taxon>
        <taxon>Viridiplantae</taxon>
        <taxon>Streptophyta</taxon>
        <taxon>Embryophyta</taxon>
        <taxon>Tracheophyta</taxon>
        <taxon>Spermatophyta</taxon>
        <taxon>Magnoliopsida</taxon>
        <taxon>eudicotyledons</taxon>
        <taxon>Gunneridae</taxon>
        <taxon>Pentapetalae</taxon>
        <taxon>asterids</taxon>
        <taxon>lamiids</taxon>
        <taxon>Lamiales</taxon>
        <taxon>Orobanchaceae</taxon>
        <taxon>Pedicularideae</taxon>
        <taxon>Castillejinae</taxon>
        <taxon>Castilleja</taxon>
    </lineage>
</organism>
<feature type="coiled-coil region" evidence="1">
    <location>
        <begin position="57"/>
        <end position="99"/>
    </location>
</feature>
<proteinExistence type="predicted"/>
<name>A0ABD3BX37_9LAMI</name>
<comment type="caution">
    <text evidence="3">The sequence shown here is derived from an EMBL/GenBank/DDBJ whole genome shotgun (WGS) entry which is preliminary data.</text>
</comment>
<feature type="region of interest" description="Disordered" evidence="2">
    <location>
        <begin position="132"/>
        <end position="182"/>
    </location>
</feature>
<reference evidence="4" key="1">
    <citation type="journal article" date="2024" name="IScience">
        <title>Strigolactones Initiate the Formation of Haustorium-like Structures in Castilleja.</title>
        <authorList>
            <person name="Buerger M."/>
            <person name="Peterson D."/>
            <person name="Chory J."/>
        </authorList>
    </citation>
    <scope>NUCLEOTIDE SEQUENCE [LARGE SCALE GENOMIC DNA]</scope>
</reference>
<keyword evidence="4" id="KW-1185">Reference proteome</keyword>
<sequence>MEEAYHYLLHYYSDPHPHNPNINYHEPAYNFYEPHEPEIYYDYYEPPSEQESTLSIIAELTQKLDERLESMENQMNERFDKLEEAMGQVAEDLKELQKSQEVSEQVWTSPVALDVEPLVSLEPEHFNIAEETHDDVAYDRTSSRRPFDHTIRSNGPSNKSGQKVPRLSFDGSFDRMSHRTKTSRLQFEIKPLSSSYPFTPNNTTQKSPPLTTFQTFVFSYKDHSQTSRATHCCKFRREKHLQTPYNYPSFKLYHTHKVFDKLPQPSFQAFHLQFRTMPPRNNRRQGTRRQRGDISHQHGVPFPVFNEEEVEIFKSLENRHVTKPKWFNLNDYEEDARLNRRFGSVITGYMNNLKTGVLARNKSPGFKSIMLEFITTFKIGVTGNMTYRLNGEELELKEDEVTRLLGIDGHGREGPHNEDYDLGTFWNYLTGGRPGNYSRLQASRIHDDEVYVAYKFIAHVILNKDESSVISKAELYALWCMTNGKSVRLVPLITASLEYIIKSRTKQAPTYLAFGGLITMIARHHEIDLDDDQDDYPSEEFAVTGRKVGNVWRTIPQNREEELPDSDNDDDEVEDEDAFDDGARPRRRGLTNEPAYMEVDEDDVDYEEEEEDEEEESSGWRGAEARLNQRFDAWSSEFQAYQEEARSRHEELIRRDDEARDRQEVRHKELMDALARWNTGGQGGPPPS</sequence>
<gene>
    <name evidence="3" type="ORF">CASFOL_034340</name>
</gene>
<feature type="region of interest" description="Disordered" evidence="2">
    <location>
        <begin position="278"/>
        <end position="298"/>
    </location>
</feature>
<protein>
    <submittedName>
        <fullName evidence="3">Uncharacterized protein</fullName>
    </submittedName>
</protein>
<dbReference type="EMBL" id="JAVIJP010000062">
    <property type="protein sequence ID" value="KAL3621854.1"/>
    <property type="molecule type" value="Genomic_DNA"/>
</dbReference>
<dbReference type="Proteomes" id="UP001632038">
    <property type="component" value="Unassembled WGS sequence"/>
</dbReference>
<evidence type="ECO:0000256" key="2">
    <source>
        <dbReference type="SAM" id="MobiDB-lite"/>
    </source>
</evidence>
<dbReference type="AlphaFoldDB" id="A0ABD3BX37"/>
<accession>A0ABD3BX37</accession>
<evidence type="ECO:0000256" key="1">
    <source>
        <dbReference type="SAM" id="Coils"/>
    </source>
</evidence>
<keyword evidence="1" id="KW-0175">Coiled coil</keyword>
<feature type="region of interest" description="Disordered" evidence="2">
    <location>
        <begin position="553"/>
        <end position="624"/>
    </location>
</feature>